<proteinExistence type="inferred from homology"/>
<feature type="domain" description="IC97/Casc1 N-terminal" evidence="2">
    <location>
        <begin position="45"/>
        <end position="198"/>
    </location>
</feature>
<sequence length="474" mass="54864">MLIKKEKEQLLDFQAVDSTHGEELKKSEAIPIAAPKDVKEDFKIKETERQELLSKFSILNNLYRDKRFLKWEEKCWYNYVYRSREINPLILPEVNAYLSELDEDDVYDIMQMCEEIKLALLECPEIALKTLNSWMQSIKNLQYMMRKKMDKATFRILRAANKHINDESFNMEFGVTDQSNGSTSFTYCLWGNLSKNVRHKGMNLPSVGFSFELPPELLKISCAVRIWHSMFDNVTPTFCESAVPNQWKLGELVSKDNYIEELLEQIYPADVPFGLQLEASVFSEILSTAMKQIAVPELSGKTDAEKVSSAIAFTPPEELELIILEKAEYFIVGGLYHFDLFQLPYQTVKSGCWIFTNWEEKELVRIPYRTSIIPIRHPKPDMSPAVAAEFADSEIKRFDREMCSAISVSFKLPDNVLFLEQPIPAFWIPLKKGFTTIGFFETKYDEVLGIAKRQPTKFSTANHYWNASSHQNSY</sequence>
<evidence type="ECO:0000256" key="1">
    <source>
        <dbReference type="ARBA" id="ARBA00024332"/>
    </source>
</evidence>
<dbReference type="GO" id="GO:0048487">
    <property type="term" value="F:beta-tubulin binding"/>
    <property type="evidence" value="ECO:0007669"/>
    <property type="project" value="TreeGrafter"/>
</dbReference>
<dbReference type="PANTHER" id="PTHR20929:SF11">
    <property type="entry name" value="DYNEIN AXONEMAL INTERMEDIATE CHAIN 7"/>
    <property type="match status" value="1"/>
</dbReference>
<organism evidence="3 4">
    <name type="scientific">Caerostris darwini</name>
    <dbReference type="NCBI Taxonomy" id="1538125"/>
    <lineage>
        <taxon>Eukaryota</taxon>
        <taxon>Metazoa</taxon>
        <taxon>Ecdysozoa</taxon>
        <taxon>Arthropoda</taxon>
        <taxon>Chelicerata</taxon>
        <taxon>Arachnida</taxon>
        <taxon>Araneae</taxon>
        <taxon>Araneomorphae</taxon>
        <taxon>Entelegynae</taxon>
        <taxon>Araneoidea</taxon>
        <taxon>Araneidae</taxon>
        <taxon>Caerostris</taxon>
    </lineage>
</organism>
<dbReference type="InterPro" id="IPR031826">
    <property type="entry name" value="IC97/Casc1_N"/>
</dbReference>
<dbReference type="EMBL" id="BPLQ01006642">
    <property type="protein sequence ID" value="GIY24183.1"/>
    <property type="molecule type" value="Genomic_DNA"/>
</dbReference>
<dbReference type="Proteomes" id="UP001054837">
    <property type="component" value="Unassembled WGS sequence"/>
</dbReference>
<reference evidence="3 4" key="1">
    <citation type="submission" date="2021-06" db="EMBL/GenBank/DDBJ databases">
        <title>Caerostris darwini draft genome.</title>
        <authorList>
            <person name="Kono N."/>
            <person name="Arakawa K."/>
        </authorList>
    </citation>
    <scope>NUCLEOTIDE SEQUENCE [LARGE SCALE GENOMIC DNA]</scope>
</reference>
<dbReference type="PRINTS" id="PR02043">
    <property type="entry name" value="CANCERSCCP1"/>
</dbReference>
<dbReference type="InterPro" id="IPR023247">
    <property type="entry name" value="IC97/Dnai7-like"/>
</dbReference>
<name>A0AAV4RWD4_9ARAC</name>
<dbReference type="PANTHER" id="PTHR20929">
    <property type="entry name" value="LUNG ADENOMA SUSCEPTIBILITY 1-RELATED"/>
    <property type="match status" value="1"/>
</dbReference>
<keyword evidence="4" id="KW-1185">Reference proteome</keyword>
<evidence type="ECO:0000313" key="3">
    <source>
        <dbReference type="EMBL" id="GIY24183.1"/>
    </source>
</evidence>
<comment type="similarity">
    <text evidence="1">Belongs to the DNAI7 family.</text>
</comment>
<evidence type="ECO:0000259" key="2">
    <source>
        <dbReference type="Pfam" id="PF15927"/>
    </source>
</evidence>
<dbReference type="Pfam" id="PF15927">
    <property type="entry name" value="Casc1_N"/>
    <property type="match status" value="1"/>
</dbReference>
<dbReference type="AlphaFoldDB" id="A0AAV4RWD4"/>
<protein>
    <submittedName>
        <fullName evidence="3">Protein CASC1</fullName>
    </submittedName>
</protein>
<accession>A0AAV4RWD4</accession>
<comment type="caution">
    <text evidence="3">The sequence shown here is derived from an EMBL/GenBank/DDBJ whole genome shotgun (WGS) entry which is preliminary data.</text>
</comment>
<dbReference type="GO" id="GO:0005930">
    <property type="term" value="C:axoneme"/>
    <property type="evidence" value="ECO:0007669"/>
    <property type="project" value="TreeGrafter"/>
</dbReference>
<dbReference type="GO" id="GO:0008017">
    <property type="term" value="F:microtubule binding"/>
    <property type="evidence" value="ECO:0007669"/>
    <property type="project" value="TreeGrafter"/>
</dbReference>
<gene>
    <name evidence="3" type="primary">casc1_0</name>
    <name evidence="3" type="ORF">CDAR_300691</name>
</gene>
<evidence type="ECO:0000313" key="4">
    <source>
        <dbReference type="Proteomes" id="UP001054837"/>
    </source>
</evidence>